<proteinExistence type="predicted"/>
<reference evidence="2 3" key="1">
    <citation type="submission" date="2016-11" db="EMBL/GenBank/DDBJ databases">
        <authorList>
            <person name="Jaros S."/>
            <person name="Januszkiewicz K."/>
            <person name="Wedrychowicz H."/>
        </authorList>
    </citation>
    <scope>NUCLEOTIDE SEQUENCE [LARGE SCALE GENOMIC DNA]</scope>
    <source>
        <strain evidence="2 3">DSM 17477</strain>
    </source>
</reference>
<dbReference type="InterPro" id="IPR017850">
    <property type="entry name" value="Alkaline_phosphatase_core_sf"/>
</dbReference>
<dbReference type="EMBL" id="FQZL01000013">
    <property type="protein sequence ID" value="SHJ21827.1"/>
    <property type="molecule type" value="Genomic_DNA"/>
</dbReference>
<evidence type="ECO:0000256" key="1">
    <source>
        <dbReference type="SAM" id="SignalP"/>
    </source>
</evidence>
<accession>A0A1M6HHY7</accession>
<keyword evidence="3" id="KW-1185">Reference proteome</keyword>
<feature type="signal peptide" evidence="1">
    <location>
        <begin position="1"/>
        <end position="27"/>
    </location>
</feature>
<keyword evidence="1" id="KW-0732">Signal</keyword>
<dbReference type="STRING" id="1121476.SAMN02745751_02025"/>
<feature type="chain" id="PRO_5012680528" evidence="1">
    <location>
        <begin position="28"/>
        <end position="483"/>
    </location>
</feature>
<dbReference type="Proteomes" id="UP000184052">
    <property type="component" value="Unassembled WGS sequence"/>
</dbReference>
<sequence length="483" mass="54055">MTSKGKLVSAVLIILFLFTACSTEMEASDSSLIVTGDVDYEYILQYSEESELDWQTLEKDDNEYRSIKLNEIFNLYGYKESDFSVLIVAGDGMKVKIDTSYGKVNVYDNKGWNIYAPDFPPTVNLKDIVEIVLIKNDYDLSESVNIISAKENLASFTPGNMHLMNLQLYNFFDGESVKNDEFSMKAYKEKYLLPVEEAAGEEFRSSIVMSRSGEYYFTADKGYLQLQGNIINYTEPENRKTIFDIVGVVINPPAGSVMDSYYDTKHYLDKDEDVLHIFIDGFSSSQYEYAKENGYIPYIAGLGHMETALTIFKPVTNSGYAAMITGQPPAVNGILNRDYREVKVDTIFDYVSALGKTSAIIEGNANIITTHGNPILNTDVNGNGFTDDEVFESALENIYGSDYAFVHFHGVDDSGHDNGDISEETMDKISEVDGYVKKLVENWSGKVIITADHGMHSTDDGGCHGEFRYEDMVIPYILAEGGF</sequence>
<dbReference type="PROSITE" id="PS51257">
    <property type="entry name" value="PROKAR_LIPOPROTEIN"/>
    <property type="match status" value="1"/>
</dbReference>
<dbReference type="RefSeq" id="WP_073049466.1">
    <property type="nucleotide sequence ID" value="NZ_FQZL01000013.1"/>
</dbReference>
<dbReference type="InterPro" id="IPR002591">
    <property type="entry name" value="Phosphodiest/P_Trfase"/>
</dbReference>
<name>A0A1M6HHY7_9FIRM</name>
<gene>
    <name evidence="2" type="ORF">SAMN02745751_02025</name>
</gene>
<evidence type="ECO:0000313" key="2">
    <source>
        <dbReference type="EMBL" id="SHJ21827.1"/>
    </source>
</evidence>
<evidence type="ECO:0000313" key="3">
    <source>
        <dbReference type="Proteomes" id="UP000184052"/>
    </source>
</evidence>
<dbReference type="AlphaFoldDB" id="A0A1M6HHY7"/>
<organism evidence="2 3">
    <name type="scientific">Dethiosulfatibacter aminovorans DSM 17477</name>
    <dbReference type="NCBI Taxonomy" id="1121476"/>
    <lineage>
        <taxon>Bacteria</taxon>
        <taxon>Bacillati</taxon>
        <taxon>Bacillota</taxon>
        <taxon>Tissierellia</taxon>
        <taxon>Dethiosulfatibacter</taxon>
    </lineage>
</organism>
<dbReference type="Gene3D" id="3.40.720.10">
    <property type="entry name" value="Alkaline Phosphatase, subunit A"/>
    <property type="match status" value="1"/>
</dbReference>
<dbReference type="SUPFAM" id="SSF53649">
    <property type="entry name" value="Alkaline phosphatase-like"/>
    <property type="match status" value="1"/>
</dbReference>
<dbReference type="Pfam" id="PF01663">
    <property type="entry name" value="Phosphodiest"/>
    <property type="match status" value="1"/>
</dbReference>
<protein>
    <submittedName>
        <fullName evidence="2">Type I phosphodiesterase / nucleotide pyrophosphatase</fullName>
    </submittedName>
</protein>
<dbReference type="OrthoDB" id="1706744at2"/>